<dbReference type="GO" id="GO:0046872">
    <property type="term" value="F:metal ion binding"/>
    <property type="evidence" value="ECO:0007669"/>
    <property type="project" value="UniProtKB-KW"/>
</dbReference>
<evidence type="ECO:0000256" key="4">
    <source>
        <dbReference type="ARBA" id="ARBA00023004"/>
    </source>
</evidence>
<protein>
    <submittedName>
        <fullName evidence="8">Putative methyltransferase-like protein 17</fullName>
    </submittedName>
</protein>
<evidence type="ECO:0000256" key="2">
    <source>
        <dbReference type="ARBA" id="ARBA00022723"/>
    </source>
</evidence>
<evidence type="ECO:0000256" key="3">
    <source>
        <dbReference type="ARBA" id="ARBA00022946"/>
    </source>
</evidence>
<keyword evidence="6" id="KW-0496">Mitochondrion</keyword>
<dbReference type="InterPro" id="IPR029063">
    <property type="entry name" value="SAM-dependent_MTases_sf"/>
</dbReference>
<evidence type="ECO:0000256" key="1">
    <source>
        <dbReference type="ARBA" id="ARBA00004173"/>
    </source>
</evidence>
<dbReference type="GO" id="GO:0032259">
    <property type="term" value="P:methylation"/>
    <property type="evidence" value="ECO:0007669"/>
    <property type="project" value="UniProtKB-KW"/>
</dbReference>
<name>A0A1B0CI71_LUTLO</name>
<evidence type="ECO:0000256" key="6">
    <source>
        <dbReference type="ARBA" id="ARBA00023128"/>
    </source>
</evidence>
<evidence type="ECO:0000313" key="8">
    <source>
        <dbReference type="EMBL" id="MBC1174217.1"/>
    </source>
</evidence>
<accession>A0A1B0CI71</accession>
<dbReference type="InterPro" id="IPR015324">
    <property type="entry name" value="Ribosomal_Rsm22-like"/>
</dbReference>
<dbReference type="GO" id="GO:0008168">
    <property type="term" value="F:methyltransferase activity"/>
    <property type="evidence" value="ECO:0007669"/>
    <property type="project" value="UniProtKB-KW"/>
</dbReference>
<dbReference type="InterPro" id="IPR052571">
    <property type="entry name" value="Mt_RNA_Methyltransferase"/>
</dbReference>
<keyword evidence="4" id="KW-0408">Iron</keyword>
<dbReference type="SUPFAM" id="SSF53335">
    <property type="entry name" value="S-adenosyl-L-methionine-dependent methyltransferases"/>
    <property type="match status" value="1"/>
</dbReference>
<dbReference type="EnsemblMetazoa" id="LLOJ004133-RA">
    <property type="protein sequence ID" value="LLOJ004133-PA"/>
    <property type="gene ID" value="LLOJ004133"/>
</dbReference>
<dbReference type="EMBL" id="AJWK01013066">
    <property type="status" value="NOT_ANNOTATED_CDS"/>
    <property type="molecule type" value="Genomic_DNA"/>
</dbReference>
<dbReference type="GO" id="GO:0003735">
    <property type="term" value="F:structural constituent of ribosome"/>
    <property type="evidence" value="ECO:0007669"/>
    <property type="project" value="TreeGrafter"/>
</dbReference>
<evidence type="ECO:0000313" key="10">
    <source>
        <dbReference type="Proteomes" id="UP000092461"/>
    </source>
</evidence>
<dbReference type="Proteomes" id="UP000092461">
    <property type="component" value="Unassembled WGS sequence"/>
</dbReference>
<evidence type="ECO:0000256" key="7">
    <source>
        <dbReference type="ARBA" id="ARBA00045681"/>
    </source>
</evidence>
<evidence type="ECO:0000313" key="9">
    <source>
        <dbReference type="EnsemblMetazoa" id="LLOJ004133-PA"/>
    </source>
</evidence>
<dbReference type="EMBL" id="GITU01005514">
    <property type="protein sequence ID" value="MBC1174217.1"/>
    <property type="molecule type" value="Transcribed_RNA"/>
</dbReference>
<comment type="subcellular location">
    <subcellularLocation>
        <location evidence="1">Mitochondrion</location>
    </subcellularLocation>
</comment>
<keyword evidence="2" id="KW-0479">Metal-binding</keyword>
<keyword evidence="8" id="KW-0489">Methyltransferase</keyword>
<reference evidence="10" key="1">
    <citation type="submission" date="2012-05" db="EMBL/GenBank/DDBJ databases">
        <title>Whole Genome Assembly of Lutzomyia longipalpis.</title>
        <authorList>
            <person name="Richards S."/>
            <person name="Qu C."/>
            <person name="Dillon R."/>
            <person name="Worley K."/>
            <person name="Scherer S."/>
            <person name="Batterton M."/>
            <person name="Taylor A."/>
            <person name="Hawes A."/>
            <person name="Hernandez B."/>
            <person name="Kovar C."/>
            <person name="Mandapat C."/>
            <person name="Pham C."/>
            <person name="Qu C."/>
            <person name="Jing C."/>
            <person name="Bess C."/>
            <person name="Bandaranaike D."/>
            <person name="Ngo D."/>
            <person name="Ongeri F."/>
            <person name="Arias F."/>
            <person name="Lara F."/>
            <person name="Weissenberger G."/>
            <person name="Kamau G."/>
            <person name="Han H."/>
            <person name="Shen H."/>
            <person name="Dinh H."/>
            <person name="Khalil I."/>
            <person name="Jones J."/>
            <person name="Shafer J."/>
            <person name="Jayaseelan J."/>
            <person name="Quiroz J."/>
            <person name="Blankenburg K."/>
            <person name="Nguyen L."/>
            <person name="Jackson L."/>
            <person name="Francisco L."/>
            <person name="Tang L.-Y."/>
            <person name="Pu L.-L."/>
            <person name="Perales L."/>
            <person name="Lorensuhewa L."/>
            <person name="Munidasa M."/>
            <person name="Coyle M."/>
            <person name="Taylor M."/>
            <person name="Puazo M."/>
            <person name="Firestine M."/>
            <person name="Scheel M."/>
            <person name="Javaid M."/>
            <person name="Wang M."/>
            <person name="Li M."/>
            <person name="Tabassum N."/>
            <person name="Saada N."/>
            <person name="Osuji N."/>
            <person name="Aqrawi P."/>
            <person name="Fu Q."/>
            <person name="Thornton R."/>
            <person name="Raj R."/>
            <person name="Goodspeed R."/>
            <person name="Mata R."/>
            <person name="Najjar R."/>
            <person name="Gubbala S."/>
            <person name="Lee S."/>
            <person name="Denson S."/>
            <person name="Patil S."/>
            <person name="Macmil S."/>
            <person name="Qi S."/>
            <person name="Matskevitch T."/>
            <person name="Palculict T."/>
            <person name="Mathew T."/>
            <person name="Vee V."/>
            <person name="Velamala V."/>
            <person name="Korchina V."/>
            <person name="Cai W."/>
            <person name="Liu W."/>
            <person name="Dai W."/>
            <person name="Zou X."/>
            <person name="Zhu Y."/>
            <person name="Zhang Y."/>
            <person name="Wu Y.-Q."/>
            <person name="Xin Y."/>
            <person name="Nazarath L."/>
            <person name="Kovar C."/>
            <person name="Han Y."/>
            <person name="Muzny D."/>
            <person name="Gibbs R."/>
        </authorList>
    </citation>
    <scope>NUCLEOTIDE SEQUENCE [LARGE SCALE GENOMIC DNA]</scope>
    <source>
        <strain evidence="10">Jacobina</strain>
    </source>
</reference>
<dbReference type="Gene3D" id="3.40.50.150">
    <property type="entry name" value="Vaccinia Virus protein VP39"/>
    <property type="match status" value="1"/>
</dbReference>
<dbReference type="VEuPathDB" id="VectorBase:LLOJ004133"/>
<reference evidence="8" key="2">
    <citation type="journal article" date="2020" name="BMC">
        <title>Leishmania infection induces a limited differential gene expression in the sand fly midgut.</title>
        <authorList>
            <person name="Coutinho-Abreu I.V."/>
            <person name="Serafim T.D."/>
            <person name="Meneses C."/>
            <person name="Kamhawi S."/>
            <person name="Oliveira F."/>
            <person name="Valenzuela J.G."/>
        </authorList>
    </citation>
    <scope>NUCLEOTIDE SEQUENCE</scope>
    <source>
        <strain evidence="8">Jacobina</strain>
        <tissue evidence="8">Midgut</tissue>
    </source>
</reference>
<keyword evidence="10" id="KW-1185">Reference proteome</keyword>
<organism evidence="9 10">
    <name type="scientific">Lutzomyia longipalpis</name>
    <name type="common">Sand fly</name>
    <dbReference type="NCBI Taxonomy" id="7200"/>
    <lineage>
        <taxon>Eukaryota</taxon>
        <taxon>Metazoa</taxon>
        <taxon>Ecdysozoa</taxon>
        <taxon>Arthropoda</taxon>
        <taxon>Hexapoda</taxon>
        <taxon>Insecta</taxon>
        <taxon>Pterygota</taxon>
        <taxon>Neoptera</taxon>
        <taxon>Endopterygota</taxon>
        <taxon>Diptera</taxon>
        <taxon>Nematocera</taxon>
        <taxon>Psychodoidea</taxon>
        <taxon>Psychodidae</taxon>
        <taxon>Lutzomyia</taxon>
        <taxon>Lutzomyia</taxon>
    </lineage>
</organism>
<reference evidence="9" key="3">
    <citation type="submission" date="2020-05" db="UniProtKB">
        <authorList>
            <consortium name="EnsemblMetazoa"/>
        </authorList>
    </citation>
    <scope>IDENTIFICATION</scope>
    <source>
        <strain evidence="9">Jacobina</strain>
    </source>
</reference>
<keyword evidence="3" id="KW-0809">Transit peptide</keyword>
<dbReference type="AlphaFoldDB" id="A0A1B0CI71"/>
<evidence type="ECO:0000256" key="5">
    <source>
        <dbReference type="ARBA" id="ARBA00023014"/>
    </source>
</evidence>
<dbReference type="Pfam" id="PF09243">
    <property type="entry name" value="Rsm22"/>
    <property type="match status" value="1"/>
</dbReference>
<dbReference type="PANTHER" id="PTHR13184:SF5">
    <property type="entry name" value="METHYLTRANSFERASE-LIKE PROTEIN 17, MITOCHONDRIAL"/>
    <property type="match status" value="1"/>
</dbReference>
<keyword evidence="8" id="KW-0808">Transferase</keyword>
<dbReference type="GO" id="GO:0006412">
    <property type="term" value="P:translation"/>
    <property type="evidence" value="ECO:0007669"/>
    <property type="project" value="InterPro"/>
</dbReference>
<comment type="function">
    <text evidence="7">Mitochondrial ribosome (mitoribosome) assembly factor. Binds at the interface of the head and body domains of the mitochondrial small ribosomal subunit (mt-SSU), occluding the mRNA channel and preventing compaction of the head domain towards the body. Probable inactive methyltransferase: retains the characteristic folding and ability to bind S-adenosyl-L-methionine, but it probably lost its methyltransferase activity.</text>
</comment>
<dbReference type="PANTHER" id="PTHR13184">
    <property type="entry name" value="37S RIBOSOMAL PROTEIN S22"/>
    <property type="match status" value="1"/>
</dbReference>
<dbReference type="GO" id="GO:0051536">
    <property type="term" value="F:iron-sulfur cluster binding"/>
    <property type="evidence" value="ECO:0007669"/>
    <property type="project" value="UniProtKB-KW"/>
</dbReference>
<sequence>FATKVSVELEQNVAKALEKVEYKPRKHPGVVKVKTIPMPEFLEETIPKVIGDYPLGAICRDAEALDRYLWSRHPPPTERHDANNKLYNKVQARLKKEVYAWKNMQYDTYTSLQYLLGRSPGEYAAMYRILTEIRDRDPSFTPRSYFDFGSGVGSALWATIGIWPKGGIFEYFMVDASAEMNDLAEQILRRGNHDKEPMIRNFFFRQFLPASTTNTYDLVVCAYTLFELPSKDARLKTIKTLWAKCENYLILVERGTRVGFHLITEARNFLLKIDPENCHVHSPCPHDATCPRLADPDKTPCNFEAKYENLQAFHKDRYKTETFSYVVLQKKPRDPCRTENSWPRIVRPVLVRSKHSICRMCTKEGRLQEIIFTAAKHGKQVYQCARKSNLGDRLPISIINPESEEVENDLSPHFEE</sequence>
<dbReference type="VEuPathDB" id="VectorBase:LLONM1_010623"/>
<proteinExistence type="predicted"/>
<dbReference type="GO" id="GO:0005763">
    <property type="term" value="C:mitochondrial small ribosomal subunit"/>
    <property type="evidence" value="ECO:0007669"/>
    <property type="project" value="TreeGrafter"/>
</dbReference>
<keyword evidence="5" id="KW-0411">Iron-sulfur</keyword>